<accession>A0A7U2IBD4</accession>
<keyword evidence="2" id="KW-1185">Reference proteome</keyword>
<dbReference type="VEuPathDB" id="FungiDB:JI435_134930"/>
<dbReference type="InterPro" id="IPR053204">
    <property type="entry name" value="Oxopyrrolidines_Biosynth-assoc"/>
</dbReference>
<dbReference type="Pfam" id="PF12311">
    <property type="entry name" value="DUF3632"/>
    <property type="match status" value="1"/>
</dbReference>
<sequence>MERVVVSTPSSQQAALVDFVRTLQQQKIIDLATGDHLRFDPHYNETLWTDVPLFGINVANYWNCDPDAEIQYINKVALLAQLTSSPANFPLQPGTTTGPFDFSLYALWDFREAFENTAEPRAHNTTVLRAAALWMIHAADRLWENVRAKRDFRHRASNGNPAKEGDASRKSRKRWVGFNKERWDIWIKGLENGKEVEDEEVRGLVEEALEQVELIERQDWRVERDEMYA</sequence>
<dbReference type="Proteomes" id="UP000663193">
    <property type="component" value="Chromosome 21"/>
</dbReference>
<name>A0A7U2IBD4_PHANO</name>
<gene>
    <name evidence="1" type="ORF">JI435_134930</name>
</gene>
<protein>
    <submittedName>
        <fullName evidence="1">Uncharacterized protein</fullName>
    </submittedName>
</protein>
<dbReference type="AlphaFoldDB" id="A0A7U2IBD4"/>
<dbReference type="EMBL" id="CP069043">
    <property type="protein sequence ID" value="QRD06590.1"/>
    <property type="molecule type" value="Genomic_DNA"/>
</dbReference>
<dbReference type="PANTHER" id="PTHR38797:SF6">
    <property type="match status" value="1"/>
</dbReference>
<reference evidence="2" key="1">
    <citation type="journal article" date="2021" name="BMC Genomics">
        <title>Chromosome-level genome assembly and manually-curated proteome of model necrotroph Parastagonospora nodorum Sn15 reveals a genome-wide trove of candidate effector homologs, and redundancy of virulence-related functions within an accessory chromosome.</title>
        <authorList>
            <person name="Bertazzoni S."/>
            <person name="Jones D.A.B."/>
            <person name="Phan H.T."/>
            <person name="Tan K.-C."/>
            <person name="Hane J.K."/>
        </authorList>
    </citation>
    <scope>NUCLEOTIDE SEQUENCE [LARGE SCALE GENOMIC DNA]</scope>
    <source>
        <strain evidence="2">SN15 / ATCC MYA-4574 / FGSC 10173)</strain>
    </source>
</reference>
<evidence type="ECO:0000313" key="1">
    <source>
        <dbReference type="EMBL" id="QRD06590.1"/>
    </source>
</evidence>
<organism evidence="1 2">
    <name type="scientific">Phaeosphaeria nodorum (strain SN15 / ATCC MYA-4574 / FGSC 10173)</name>
    <name type="common">Glume blotch fungus</name>
    <name type="synonym">Parastagonospora nodorum</name>
    <dbReference type="NCBI Taxonomy" id="321614"/>
    <lineage>
        <taxon>Eukaryota</taxon>
        <taxon>Fungi</taxon>
        <taxon>Dikarya</taxon>
        <taxon>Ascomycota</taxon>
        <taxon>Pezizomycotina</taxon>
        <taxon>Dothideomycetes</taxon>
        <taxon>Pleosporomycetidae</taxon>
        <taxon>Pleosporales</taxon>
        <taxon>Pleosporineae</taxon>
        <taxon>Phaeosphaeriaceae</taxon>
        <taxon>Parastagonospora</taxon>
    </lineage>
</organism>
<proteinExistence type="predicted"/>
<dbReference type="InterPro" id="IPR022085">
    <property type="entry name" value="OpdG"/>
</dbReference>
<dbReference type="OrthoDB" id="3350591at2759"/>
<dbReference type="PANTHER" id="PTHR38797">
    <property type="entry name" value="NUCLEAR PORE COMPLEX PROTEIN NUP85-RELATED"/>
    <property type="match status" value="1"/>
</dbReference>
<evidence type="ECO:0000313" key="2">
    <source>
        <dbReference type="Proteomes" id="UP000663193"/>
    </source>
</evidence>